<dbReference type="Proteomes" id="UP000215914">
    <property type="component" value="Unassembled WGS sequence"/>
</dbReference>
<name>A0A9K3GZQ0_HELAN</name>
<dbReference type="Gramene" id="mRNA:HanXRQr2_Chr16g0768751">
    <property type="protein sequence ID" value="CDS:HanXRQr2_Chr16g0768751.1"/>
    <property type="gene ID" value="HanXRQr2_Chr16g0768751"/>
</dbReference>
<evidence type="ECO:0000313" key="2">
    <source>
        <dbReference type="Proteomes" id="UP000215914"/>
    </source>
</evidence>
<protein>
    <submittedName>
        <fullName evidence="1">Uncharacterized protein</fullName>
    </submittedName>
</protein>
<dbReference type="EMBL" id="MNCJ02000331">
    <property type="protein sequence ID" value="KAF5761755.1"/>
    <property type="molecule type" value="Genomic_DNA"/>
</dbReference>
<comment type="caution">
    <text evidence="1">The sequence shown here is derived from an EMBL/GenBank/DDBJ whole genome shotgun (WGS) entry which is preliminary data.</text>
</comment>
<reference evidence="1" key="1">
    <citation type="journal article" date="2017" name="Nature">
        <title>The sunflower genome provides insights into oil metabolism, flowering and Asterid evolution.</title>
        <authorList>
            <person name="Badouin H."/>
            <person name="Gouzy J."/>
            <person name="Grassa C.J."/>
            <person name="Murat F."/>
            <person name="Staton S.E."/>
            <person name="Cottret L."/>
            <person name="Lelandais-Briere C."/>
            <person name="Owens G.L."/>
            <person name="Carrere S."/>
            <person name="Mayjonade B."/>
            <person name="Legrand L."/>
            <person name="Gill N."/>
            <person name="Kane N.C."/>
            <person name="Bowers J.E."/>
            <person name="Hubner S."/>
            <person name="Bellec A."/>
            <person name="Berard A."/>
            <person name="Berges H."/>
            <person name="Blanchet N."/>
            <person name="Boniface M.C."/>
            <person name="Brunel D."/>
            <person name="Catrice O."/>
            <person name="Chaidir N."/>
            <person name="Claudel C."/>
            <person name="Donnadieu C."/>
            <person name="Faraut T."/>
            <person name="Fievet G."/>
            <person name="Helmstetter N."/>
            <person name="King M."/>
            <person name="Knapp S.J."/>
            <person name="Lai Z."/>
            <person name="Le Paslier M.C."/>
            <person name="Lippi Y."/>
            <person name="Lorenzon L."/>
            <person name="Mandel J.R."/>
            <person name="Marage G."/>
            <person name="Marchand G."/>
            <person name="Marquand E."/>
            <person name="Bret-Mestries E."/>
            <person name="Morien E."/>
            <person name="Nambeesan S."/>
            <person name="Nguyen T."/>
            <person name="Pegot-Espagnet P."/>
            <person name="Pouilly N."/>
            <person name="Raftis F."/>
            <person name="Sallet E."/>
            <person name="Schiex T."/>
            <person name="Thomas J."/>
            <person name="Vandecasteele C."/>
            <person name="Vares D."/>
            <person name="Vear F."/>
            <person name="Vautrin S."/>
            <person name="Crespi M."/>
            <person name="Mangin B."/>
            <person name="Burke J.M."/>
            <person name="Salse J."/>
            <person name="Munos S."/>
            <person name="Vincourt P."/>
            <person name="Rieseberg L.H."/>
            <person name="Langlade N.B."/>
        </authorList>
    </citation>
    <scope>NUCLEOTIDE SEQUENCE</scope>
    <source>
        <tissue evidence="1">Leaves</tissue>
    </source>
</reference>
<proteinExistence type="predicted"/>
<accession>A0A9K3GZQ0</accession>
<dbReference type="AlphaFoldDB" id="A0A9K3GZQ0"/>
<gene>
    <name evidence="1" type="ORF">HanXRQr2_Chr16g0768751</name>
</gene>
<keyword evidence="2" id="KW-1185">Reference proteome</keyword>
<sequence length="72" mass="8230">MRLLQGHQTETGKGEGPETCYRFPIWLFLRCCGLLAEKTGRKTNIHMESLNAWKWKDACLWSACGTHTINCS</sequence>
<organism evidence="1 2">
    <name type="scientific">Helianthus annuus</name>
    <name type="common">Common sunflower</name>
    <dbReference type="NCBI Taxonomy" id="4232"/>
    <lineage>
        <taxon>Eukaryota</taxon>
        <taxon>Viridiplantae</taxon>
        <taxon>Streptophyta</taxon>
        <taxon>Embryophyta</taxon>
        <taxon>Tracheophyta</taxon>
        <taxon>Spermatophyta</taxon>
        <taxon>Magnoliopsida</taxon>
        <taxon>eudicotyledons</taxon>
        <taxon>Gunneridae</taxon>
        <taxon>Pentapetalae</taxon>
        <taxon>asterids</taxon>
        <taxon>campanulids</taxon>
        <taxon>Asterales</taxon>
        <taxon>Asteraceae</taxon>
        <taxon>Asteroideae</taxon>
        <taxon>Heliantheae alliance</taxon>
        <taxon>Heliantheae</taxon>
        <taxon>Helianthus</taxon>
    </lineage>
</organism>
<evidence type="ECO:0000313" key="1">
    <source>
        <dbReference type="EMBL" id="KAF5761755.1"/>
    </source>
</evidence>
<reference evidence="1" key="2">
    <citation type="submission" date="2020-06" db="EMBL/GenBank/DDBJ databases">
        <title>Helianthus annuus Genome sequencing and assembly Release 2.</title>
        <authorList>
            <person name="Gouzy J."/>
            <person name="Langlade N."/>
            <person name="Munos S."/>
        </authorList>
    </citation>
    <scope>NUCLEOTIDE SEQUENCE</scope>
    <source>
        <tissue evidence="1">Leaves</tissue>
    </source>
</reference>